<evidence type="ECO:0000313" key="3">
    <source>
        <dbReference type="EMBL" id="KAJ1981743.1"/>
    </source>
</evidence>
<feature type="compositionally biased region" description="Acidic residues" evidence="1">
    <location>
        <begin position="134"/>
        <end position="146"/>
    </location>
</feature>
<evidence type="ECO:0000313" key="4">
    <source>
        <dbReference type="Proteomes" id="UP001151582"/>
    </source>
</evidence>
<gene>
    <name evidence="3" type="ORF">H4R34_001956</name>
</gene>
<protein>
    <recommendedName>
        <fullName evidence="5">Extracellular membrane protein CFEM domain-containing protein</fullName>
    </recommendedName>
</protein>
<organism evidence="3 4">
    <name type="scientific">Dimargaris verticillata</name>
    <dbReference type="NCBI Taxonomy" id="2761393"/>
    <lineage>
        <taxon>Eukaryota</taxon>
        <taxon>Fungi</taxon>
        <taxon>Fungi incertae sedis</taxon>
        <taxon>Zoopagomycota</taxon>
        <taxon>Kickxellomycotina</taxon>
        <taxon>Dimargaritomycetes</taxon>
        <taxon>Dimargaritales</taxon>
        <taxon>Dimargaritaceae</taxon>
        <taxon>Dimargaris</taxon>
    </lineage>
</organism>
<name>A0A9W8B4L9_9FUNG</name>
<proteinExistence type="predicted"/>
<feature type="region of interest" description="Disordered" evidence="1">
    <location>
        <begin position="91"/>
        <end position="147"/>
    </location>
</feature>
<comment type="caution">
    <text evidence="3">The sequence shown here is derived from an EMBL/GenBank/DDBJ whole genome shotgun (WGS) entry which is preliminary data.</text>
</comment>
<feature type="chain" id="PRO_5040966597" description="Extracellular membrane protein CFEM domain-containing protein" evidence="2">
    <location>
        <begin position="25"/>
        <end position="170"/>
    </location>
</feature>
<keyword evidence="2" id="KW-0732">Signal</keyword>
<reference evidence="3" key="1">
    <citation type="submission" date="2022-07" db="EMBL/GenBank/DDBJ databases">
        <title>Phylogenomic reconstructions and comparative analyses of Kickxellomycotina fungi.</title>
        <authorList>
            <person name="Reynolds N.K."/>
            <person name="Stajich J.E."/>
            <person name="Barry K."/>
            <person name="Grigoriev I.V."/>
            <person name="Crous P."/>
            <person name="Smith M.E."/>
        </authorList>
    </citation>
    <scope>NUCLEOTIDE SEQUENCE</scope>
    <source>
        <strain evidence="3">RSA 567</strain>
    </source>
</reference>
<sequence length="170" mass="17618">MTKFTSIVLAAAAVAGLMFTSVQADCDAQVVVDECLHNSNNAFNACSPTDYDCRCLAQQAIVGCYVNCPDHQDYRGAQGNQQILCGQATAEASRTATKTTSTSTSTTESETETETGTKATATKDKGAHTTGDSTDSESDSNNEDDSGAGFASISYSVAGMACVVAALTMY</sequence>
<dbReference type="OrthoDB" id="2507140at2759"/>
<evidence type="ECO:0008006" key="5">
    <source>
        <dbReference type="Google" id="ProtNLM"/>
    </source>
</evidence>
<dbReference type="AlphaFoldDB" id="A0A9W8B4L9"/>
<dbReference type="Proteomes" id="UP001151582">
    <property type="component" value="Unassembled WGS sequence"/>
</dbReference>
<feature type="compositionally biased region" description="Low complexity" evidence="1">
    <location>
        <begin position="91"/>
        <end position="120"/>
    </location>
</feature>
<evidence type="ECO:0000256" key="2">
    <source>
        <dbReference type="SAM" id="SignalP"/>
    </source>
</evidence>
<evidence type="ECO:0000256" key="1">
    <source>
        <dbReference type="SAM" id="MobiDB-lite"/>
    </source>
</evidence>
<feature type="signal peptide" evidence="2">
    <location>
        <begin position="1"/>
        <end position="24"/>
    </location>
</feature>
<keyword evidence="4" id="KW-1185">Reference proteome</keyword>
<accession>A0A9W8B4L9</accession>
<dbReference type="EMBL" id="JANBQB010000113">
    <property type="protein sequence ID" value="KAJ1981743.1"/>
    <property type="molecule type" value="Genomic_DNA"/>
</dbReference>